<organism evidence="1 2">
    <name type="scientific">Branchiostoma lanceolatum</name>
    <name type="common">Common lancelet</name>
    <name type="synonym">Amphioxus lanceolatum</name>
    <dbReference type="NCBI Taxonomy" id="7740"/>
    <lineage>
        <taxon>Eukaryota</taxon>
        <taxon>Metazoa</taxon>
        <taxon>Chordata</taxon>
        <taxon>Cephalochordata</taxon>
        <taxon>Leptocardii</taxon>
        <taxon>Amphioxiformes</taxon>
        <taxon>Branchiostomatidae</taxon>
        <taxon>Branchiostoma</taxon>
    </lineage>
</organism>
<evidence type="ECO:0000313" key="2">
    <source>
        <dbReference type="Proteomes" id="UP000838412"/>
    </source>
</evidence>
<dbReference type="AlphaFoldDB" id="A0A8K0A7U1"/>
<reference evidence="1" key="1">
    <citation type="submission" date="2022-01" db="EMBL/GenBank/DDBJ databases">
        <authorList>
            <person name="Braso-Vives M."/>
        </authorList>
    </citation>
    <scope>NUCLEOTIDE SEQUENCE</scope>
</reference>
<proteinExistence type="predicted"/>
<evidence type="ECO:0000313" key="1">
    <source>
        <dbReference type="EMBL" id="CAH1269017.1"/>
    </source>
</evidence>
<sequence length="460" mass="50207">MVDGFGACRAKHMVSLGTGVLVPHVVAAVRRRYAIESTPLSVSDQHASPVMCSVHHQAFLHVLLRHLNPRSPCMARVVDVLQCCKSVVHVFEAPVPRVMPSGFETDGIVQAKRDPGPKVSSRLHNWSEKPVQVSYVWNTPTGHHLVESITEALRVKDFTAEDSGMYRKLTEDPTEEETNTSAFPLRRLRSKESQWPAMKIGATQYNFHRGAEAPPAYTVGTTEAQVHHYNNDDAADADEKVQHHYASAAPPPLPVHEGTAAQAVDTDVLELSEQPTFQIGNAEIEETEMPYGVATGNSLYQRDSDFNRESLTKQRQTNCPKTFSLTSLLGPVLPDAMAVFSNSKKPSETSPSDLPGYSRYVFGRRLLLSRFSGAVKSDPPPGCVAESGRHSSETCCRTAQQGSRRLSRACSCRLDERFHLEKLVGAGLVIVPSAAVVITGPDLAGGLSCPALPRKGPQDQ</sequence>
<gene>
    <name evidence="1" type="primary">Hypp4067</name>
    <name evidence="1" type="ORF">BLAG_LOCUS21778</name>
</gene>
<dbReference type="EMBL" id="OV696692">
    <property type="protein sequence ID" value="CAH1269017.1"/>
    <property type="molecule type" value="Genomic_DNA"/>
</dbReference>
<dbReference type="Proteomes" id="UP000838412">
    <property type="component" value="Chromosome 7"/>
</dbReference>
<name>A0A8K0A7U1_BRALA</name>
<accession>A0A8K0A7U1</accession>
<keyword evidence="2" id="KW-1185">Reference proteome</keyword>
<protein>
    <submittedName>
        <fullName evidence="1">Hypp4067 protein</fullName>
    </submittedName>
</protein>